<dbReference type="Proteomes" id="UP000183210">
    <property type="component" value="Unassembled WGS sequence"/>
</dbReference>
<evidence type="ECO:0008006" key="3">
    <source>
        <dbReference type="Google" id="ProtNLM"/>
    </source>
</evidence>
<dbReference type="GeneID" id="300268720"/>
<gene>
    <name evidence="1" type="ORF">SAMN05216409_11843</name>
</gene>
<sequence>MSQPVNSFTPGTFAYEAEALRLKGLPRRTAAKQLGIPETSFRQMCASAGVTSWPNHHLGAKTTRAKGLRCVKGITGSIDELCRHFGVVGVATAYRRIKEGWRAADAVLLPRGAPKPAGTVTPEKPAVVGVISVPPELYALAENTPFELLASVVTQYREAYR</sequence>
<accession>A0A9X8QLQ0</accession>
<organism evidence="1 2">
    <name type="scientific">Pseudomonas lutea</name>
    <dbReference type="NCBI Taxonomy" id="243924"/>
    <lineage>
        <taxon>Bacteria</taxon>
        <taxon>Pseudomonadati</taxon>
        <taxon>Pseudomonadota</taxon>
        <taxon>Gammaproteobacteria</taxon>
        <taxon>Pseudomonadales</taxon>
        <taxon>Pseudomonadaceae</taxon>
        <taxon>Pseudomonas</taxon>
    </lineage>
</organism>
<protein>
    <recommendedName>
        <fullName evidence="3">RWP-RK domain-containing protein</fullName>
    </recommendedName>
</protein>
<proteinExistence type="predicted"/>
<reference evidence="1 2" key="1">
    <citation type="submission" date="2016-10" db="EMBL/GenBank/DDBJ databases">
        <authorList>
            <person name="Varghese N."/>
            <person name="Submissions S."/>
        </authorList>
    </citation>
    <scope>NUCLEOTIDE SEQUENCE [LARGE SCALE GENOMIC DNA]</scope>
    <source>
        <strain evidence="1 2">LMG 21974</strain>
    </source>
</reference>
<evidence type="ECO:0000313" key="1">
    <source>
        <dbReference type="EMBL" id="SER36240.1"/>
    </source>
</evidence>
<dbReference type="AlphaFoldDB" id="A0A9X8QLQ0"/>
<dbReference type="RefSeq" id="WP_074829613.1">
    <property type="nucleotide sequence ID" value="NZ_FOEV01000018.1"/>
</dbReference>
<comment type="caution">
    <text evidence="1">The sequence shown here is derived from an EMBL/GenBank/DDBJ whole genome shotgun (WGS) entry which is preliminary data.</text>
</comment>
<dbReference type="EMBL" id="FOEV01000018">
    <property type="protein sequence ID" value="SER36240.1"/>
    <property type="molecule type" value="Genomic_DNA"/>
</dbReference>
<evidence type="ECO:0000313" key="2">
    <source>
        <dbReference type="Proteomes" id="UP000183210"/>
    </source>
</evidence>
<name>A0A9X8QLQ0_9PSED</name>